<evidence type="ECO:0000313" key="1">
    <source>
        <dbReference type="EMBL" id="GFO11565.1"/>
    </source>
</evidence>
<name>A0AAV4AXN3_9GAST</name>
<proteinExistence type="predicted"/>
<sequence length="83" mass="8947">MGSPISSGASEKPADATNNDNIRIIKYLKQVLMGLAPVISKMKSAHGYMLRDSHEESDSEGNTCIVSNDVASTLGMSKKFLMQ</sequence>
<evidence type="ECO:0000313" key="2">
    <source>
        <dbReference type="Proteomes" id="UP000735302"/>
    </source>
</evidence>
<dbReference type="EMBL" id="BLXT01004325">
    <property type="protein sequence ID" value="GFO11565.1"/>
    <property type="molecule type" value="Genomic_DNA"/>
</dbReference>
<gene>
    <name evidence="1" type="ORF">PoB_003807000</name>
</gene>
<dbReference type="Proteomes" id="UP000735302">
    <property type="component" value="Unassembled WGS sequence"/>
</dbReference>
<accession>A0AAV4AXN3</accession>
<organism evidence="1 2">
    <name type="scientific">Plakobranchus ocellatus</name>
    <dbReference type="NCBI Taxonomy" id="259542"/>
    <lineage>
        <taxon>Eukaryota</taxon>
        <taxon>Metazoa</taxon>
        <taxon>Spiralia</taxon>
        <taxon>Lophotrochozoa</taxon>
        <taxon>Mollusca</taxon>
        <taxon>Gastropoda</taxon>
        <taxon>Heterobranchia</taxon>
        <taxon>Euthyneura</taxon>
        <taxon>Panpulmonata</taxon>
        <taxon>Sacoglossa</taxon>
        <taxon>Placobranchoidea</taxon>
        <taxon>Plakobranchidae</taxon>
        <taxon>Plakobranchus</taxon>
    </lineage>
</organism>
<keyword evidence="2" id="KW-1185">Reference proteome</keyword>
<reference evidence="1 2" key="1">
    <citation type="journal article" date="2021" name="Elife">
        <title>Chloroplast acquisition without the gene transfer in kleptoplastic sea slugs, Plakobranchus ocellatus.</title>
        <authorList>
            <person name="Maeda T."/>
            <person name="Takahashi S."/>
            <person name="Yoshida T."/>
            <person name="Shimamura S."/>
            <person name="Takaki Y."/>
            <person name="Nagai Y."/>
            <person name="Toyoda A."/>
            <person name="Suzuki Y."/>
            <person name="Arimoto A."/>
            <person name="Ishii H."/>
            <person name="Satoh N."/>
            <person name="Nishiyama T."/>
            <person name="Hasebe M."/>
            <person name="Maruyama T."/>
            <person name="Minagawa J."/>
            <person name="Obokata J."/>
            <person name="Shigenobu S."/>
        </authorList>
    </citation>
    <scope>NUCLEOTIDE SEQUENCE [LARGE SCALE GENOMIC DNA]</scope>
</reference>
<dbReference type="AlphaFoldDB" id="A0AAV4AXN3"/>
<protein>
    <submittedName>
        <fullName evidence="1">Uncharacterized protein</fullName>
    </submittedName>
</protein>
<comment type="caution">
    <text evidence="1">The sequence shown here is derived from an EMBL/GenBank/DDBJ whole genome shotgun (WGS) entry which is preliminary data.</text>
</comment>